<evidence type="ECO:0000256" key="1">
    <source>
        <dbReference type="SAM" id="SignalP"/>
    </source>
</evidence>
<reference evidence="4 5" key="1">
    <citation type="submission" date="2018-11" db="EMBL/GenBank/DDBJ databases">
        <title>Sequencing the genomes of 1000 actinobacteria strains.</title>
        <authorList>
            <person name="Klenk H.-P."/>
        </authorList>
    </citation>
    <scope>NUCLEOTIDE SEQUENCE [LARGE SCALE GENOMIC DNA]</scope>
    <source>
        <strain evidence="4 5">DSM 44231</strain>
    </source>
</reference>
<dbReference type="GO" id="GO:0005829">
    <property type="term" value="C:cytosol"/>
    <property type="evidence" value="ECO:0007669"/>
    <property type="project" value="TreeGrafter"/>
</dbReference>
<dbReference type="PANTHER" id="PTHR12143">
    <property type="entry name" value="PEPTIDE N-GLYCANASE PNGASE -RELATED"/>
    <property type="match status" value="1"/>
</dbReference>
<dbReference type="OrthoDB" id="9804511at2"/>
<dbReference type="GO" id="GO:0005975">
    <property type="term" value="P:carbohydrate metabolic process"/>
    <property type="evidence" value="ECO:0007669"/>
    <property type="project" value="InterPro"/>
</dbReference>
<protein>
    <submittedName>
        <fullName evidence="4">Putative alpha-1,2-mannosidase</fullName>
    </submittedName>
</protein>
<evidence type="ECO:0000313" key="4">
    <source>
        <dbReference type="EMBL" id="ROP34974.1"/>
    </source>
</evidence>
<feature type="signal peptide" evidence="1">
    <location>
        <begin position="1"/>
        <end position="23"/>
    </location>
</feature>
<keyword evidence="5" id="KW-1185">Reference proteome</keyword>
<dbReference type="Pfam" id="PF07971">
    <property type="entry name" value="Glyco_hydro_92"/>
    <property type="match status" value="1"/>
</dbReference>
<dbReference type="RefSeq" id="WP_123741195.1">
    <property type="nucleotide sequence ID" value="NZ_RJKM01000001.1"/>
</dbReference>
<keyword evidence="1" id="KW-0732">Signal</keyword>
<feature type="domain" description="Glycosyl hydrolase family 92 N-terminal" evidence="3">
    <location>
        <begin position="41"/>
        <end position="278"/>
    </location>
</feature>
<comment type="caution">
    <text evidence="4">The sequence shown here is derived from an EMBL/GenBank/DDBJ whole genome shotgun (WGS) entry which is preliminary data.</text>
</comment>
<dbReference type="InterPro" id="IPR050883">
    <property type="entry name" value="PNGase"/>
</dbReference>
<dbReference type="Gene3D" id="3.30.2080.10">
    <property type="entry name" value="GH92 mannosidase domain"/>
    <property type="match status" value="1"/>
</dbReference>
<evidence type="ECO:0000259" key="3">
    <source>
        <dbReference type="Pfam" id="PF17678"/>
    </source>
</evidence>
<dbReference type="Proteomes" id="UP000268727">
    <property type="component" value="Unassembled WGS sequence"/>
</dbReference>
<dbReference type="InterPro" id="IPR041371">
    <property type="entry name" value="GH92_N"/>
</dbReference>
<evidence type="ECO:0000259" key="2">
    <source>
        <dbReference type="Pfam" id="PF07971"/>
    </source>
</evidence>
<organism evidence="4 5">
    <name type="scientific">Saccharothrix texasensis</name>
    <dbReference type="NCBI Taxonomy" id="103734"/>
    <lineage>
        <taxon>Bacteria</taxon>
        <taxon>Bacillati</taxon>
        <taxon>Actinomycetota</taxon>
        <taxon>Actinomycetes</taxon>
        <taxon>Pseudonocardiales</taxon>
        <taxon>Pseudonocardiaceae</taxon>
        <taxon>Saccharothrix</taxon>
    </lineage>
</organism>
<dbReference type="Gene3D" id="1.20.1050.60">
    <property type="entry name" value="alpha-1,2-mannosidase"/>
    <property type="match status" value="1"/>
</dbReference>
<dbReference type="GO" id="GO:0030246">
    <property type="term" value="F:carbohydrate binding"/>
    <property type="evidence" value="ECO:0007669"/>
    <property type="project" value="InterPro"/>
</dbReference>
<accession>A0A3N1GXI2</accession>
<feature type="domain" description="Glycosyl hydrolase family 92" evidence="2">
    <location>
        <begin position="284"/>
        <end position="739"/>
    </location>
</feature>
<dbReference type="InterPro" id="IPR005887">
    <property type="entry name" value="GH92_a_mannosidase_put"/>
</dbReference>
<dbReference type="Pfam" id="PF17678">
    <property type="entry name" value="Glyco_hydro_92N"/>
    <property type="match status" value="1"/>
</dbReference>
<sequence length="1058" mass="110137">MSTRRPRLAVVLAVALTASTATAATPAHAQPPPLVTDPTSLVNHFIGTGSGGEHVGSVNTFPGAVAPFGMLSWSPETTSRPAGGGYDHRDQASLGLSVTHLSGVGCPVQGDLPILPTVGAVTGSPAGATLPFSHADEKASPGLFETKLGDAGTGGAITARVAATTRTGVGRFTFPATEQANLLFKAGSSQVANTAAQVRVTGPDQLAGTIAGGRFCEQPNTSAVHFAAVFDRPFAATGTWHDDVLTPGGTAVDHPRGGAWVTFDTRRQRQVGVKVAISYVSPANALANLRAEAPGWDVDGVAGQTRAAWHRLLSKIQVGGGTRDRQTQFYTALYHSLLHPNVFSDVNGQYTGFDNRVHTSDRVRYANFSGWDTYRTLVQLQAVLAPAETSAMMQSLVDMAAEGGWLPKWPVANGYTGVMNGDAAAGLLSSAHAFGARDFDTRAALAALVKGATRVPTPAELGQGWYEQRPGLAEYLRDGYVHNTRATDISHVPNGASATLEYAMADFGISRFAGALGDQATARAFLVRSQNWTTLVNRGSGFLQPRDATGAFPAGNPVTTGMGVFGQSGFQEGNAAQYLWLVPHNARGLLDAVGGDARAISRLDRFFTRDNAGPNNPFYWAGNEVNMHVPYLYNYAGAPWRTQEVVRRTLDTRYANTPDGEPGNDDLGALSSWYVWSAMGLYPATPGTDVLTVTTPLFPRVQVNLPGHRTTITSTGSGAYLRGLSVDGTATQRTWLPGSALLGDGPGGRASTSLAFGLTGQPDRTWGTGADARPPSFPAGAPRFPPGVTPVELTTSPARPTVAVGSPSTAALSFAVGAGAEPATPVSASTVSWRATPPAGVTVTPAEGTARVVDGVATAQVSLQAAEGVVQGFTTIPVVLTSEVALSPVSVPVAVVGSGASARVCGVLGATNQARGITHIESGGDGVTTPVTVGGREARRMVERVPGGLHMYFSVDERIAADGRFPTAFTVDYFDEGAHSWSLQYDSRDGSAYQHAGSVTNTGTNTWQTATITVPDAALAHRQNERADFRLASGSPVVVHRVAAVVDGPGVLPMDLCG</sequence>
<dbReference type="InterPro" id="IPR014718">
    <property type="entry name" value="GH-type_carb-bd"/>
</dbReference>
<dbReference type="NCBIfam" id="TIGR01180">
    <property type="entry name" value="aman2_put"/>
    <property type="match status" value="1"/>
</dbReference>
<dbReference type="InterPro" id="IPR008928">
    <property type="entry name" value="6-hairpin_glycosidase_sf"/>
</dbReference>
<feature type="chain" id="PRO_5038730070" evidence="1">
    <location>
        <begin position="24"/>
        <end position="1058"/>
    </location>
</feature>
<dbReference type="PROSITE" id="PS51318">
    <property type="entry name" value="TAT"/>
    <property type="match status" value="1"/>
</dbReference>
<dbReference type="GO" id="GO:0000224">
    <property type="term" value="F:peptide-N4-(N-acetyl-beta-glucosaminyl)asparagine amidase activity"/>
    <property type="evidence" value="ECO:0007669"/>
    <property type="project" value="TreeGrafter"/>
</dbReference>
<gene>
    <name evidence="4" type="ORF">EDD40_0187</name>
</gene>
<dbReference type="SUPFAM" id="SSF48208">
    <property type="entry name" value="Six-hairpin glycosidases"/>
    <property type="match status" value="1"/>
</dbReference>
<proteinExistence type="predicted"/>
<dbReference type="Gene3D" id="2.70.98.10">
    <property type="match status" value="1"/>
</dbReference>
<dbReference type="InterPro" id="IPR012939">
    <property type="entry name" value="Glyco_hydro_92"/>
</dbReference>
<dbReference type="GO" id="GO:0006516">
    <property type="term" value="P:glycoprotein catabolic process"/>
    <property type="evidence" value="ECO:0007669"/>
    <property type="project" value="TreeGrafter"/>
</dbReference>
<dbReference type="Gene3D" id="1.20.1610.10">
    <property type="entry name" value="alpha-1,2-mannosidases domains"/>
    <property type="match status" value="1"/>
</dbReference>
<evidence type="ECO:0000313" key="5">
    <source>
        <dbReference type="Proteomes" id="UP000268727"/>
    </source>
</evidence>
<dbReference type="AlphaFoldDB" id="A0A3N1GXI2"/>
<name>A0A3N1GXI2_9PSEU</name>
<dbReference type="PANTHER" id="PTHR12143:SF39">
    <property type="entry name" value="SECRETED PROTEIN"/>
    <property type="match status" value="1"/>
</dbReference>
<dbReference type="EMBL" id="RJKM01000001">
    <property type="protein sequence ID" value="ROP34974.1"/>
    <property type="molecule type" value="Genomic_DNA"/>
</dbReference>
<dbReference type="InterPro" id="IPR006311">
    <property type="entry name" value="TAT_signal"/>
</dbReference>